<sequence>MKTSDDRLPPDEAPLAGVSPCGRSPRCKACRHVAAPPPAGPVHTSCRWLVSSLRERSGPDAAGQLRWQAPRSPLPSRRAAPPPAAPRRCSVLTAGLLTAGLLTAGLLTAGLHDETHVRPDRLSHRVYMHSNNRLSRTEL</sequence>
<organism evidence="2 3">
    <name type="scientific">Liparis tanakae</name>
    <name type="common">Tanaka's snailfish</name>
    <dbReference type="NCBI Taxonomy" id="230148"/>
    <lineage>
        <taxon>Eukaryota</taxon>
        <taxon>Metazoa</taxon>
        <taxon>Chordata</taxon>
        <taxon>Craniata</taxon>
        <taxon>Vertebrata</taxon>
        <taxon>Euteleostomi</taxon>
        <taxon>Actinopterygii</taxon>
        <taxon>Neopterygii</taxon>
        <taxon>Teleostei</taxon>
        <taxon>Neoteleostei</taxon>
        <taxon>Acanthomorphata</taxon>
        <taxon>Eupercaria</taxon>
        <taxon>Perciformes</taxon>
        <taxon>Cottioidei</taxon>
        <taxon>Cottales</taxon>
        <taxon>Liparidae</taxon>
        <taxon>Liparis</taxon>
    </lineage>
</organism>
<keyword evidence="3" id="KW-1185">Reference proteome</keyword>
<dbReference type="EMBL" id="SRLO01000873">
    <property type="protein sequence ID" value="TNN45003.1"/>
    <property type="molecule type" value="Genomic_DNA"/>
</dbReference>
<reference evidence="2 3" key="1">
    <citation type="submission" date="2019-03" db="EMBL/GenBank/DDBJ databases">
        <title>First draft genome of Liparis tanakae, snailfish: a comprehensive survey of snailfish specific genes.</title>
        <authorList>
            <person name="Kim W."/>
            <person name="Song I."/>
            <person name="Jeong J.-H."/>
            <person name="Kim D."/>
            <person name="Kim S."/>
            <person name="Ryu S."/>
            <person name="Song J.Y."/>
            <person name="Lee S.K."/>
        </authorList>
    </citation>
    <scope>NUCLEOTIDE SEQUENCE [LARGE SCALE GENOMIC DNA]</scope>
    <source>
        <tissue evidence="2">Muscle</tissue>
    </source>
</reference>
<feature type="region of interest" description="Disordered" evidence="1">
    <location>
        <begin position="57"/>
        <end position="87"/>
    </location>
</feature>
<feature type="compositionally biased region" description="Basic and acidic residues" evidence="1">
    <location>
        <begin position="1"/>
        <end position="10"/>
    </location>
</feature>
<feature type="compositionally biased region" description="Low complexity" evidence="1">
    <location>
        <begin position="69"/>
        <end position="79"/>
    </location>
</feature>
<gene>
    <name evidence="2" type="ORF">EYF80_044808</name>
</gene>
<accession>A0A4Z2FW23</accession>
<feature type="region of interest" description="Disordered" evidence="1">
    <location>
        <begin position="1"/>
        <end position="23"/>
    </location>
</feature>
<name>A0A4Z2FW23_9TELE</name>
<evidence type="ECO:0000256" key="1">
    <source>
        <dbReference type="SAM" id="MobiDB-lite"/>
    </source>
</evidence>
<evidence type="ECO:0000313" key="2">
    <source>
        <dbReference type="EMBL" id="TNN45003.1"/>
    </source>
</evidence>
<evidence type="ECO:0000313" key="3">
    <source>
        <dbReference type="Proteomes" id="UP000314294"/>
    </source>
</evidence>
<protein>
    <submittedName>
        <fullName evidence="2">Uncharacterized protein</fullName>
    </submittedName>
</protein>
<proteinExistence type="predicted"/>
<dbReference type="Proteomes" id="UP000314294">
    <property type="component" value="Unassembled WGS sequence"/>
</dbReference>
<comment type="caution">
    <text evidence="2">The sequence shown here is derived from an EMBL/GenBank/DDBJ whole genome shotgun (WGS) entry which is preliminary data.</text>
</comment>
<dbReference type="AlphaFoldDB" id="A0A4Z2FW23"/>